<comment type="caution">
    <text evidence="2">The sequence shown here is derived from an EMBL/GenBank/DDBJ whole genome shotgun (WGS) entry which is preliminary data.</text>
</comment>
<dbReference type="HOGENOM" id="CLU_577231_0_0_5"/>
<evidence type="ECO:0000256" key="1">
    <source>
        <dbReference type="SAM" id="MobiDB-lite"/>
    </source>
</evidence>
<feature type="region of interest" description="Disordered" evidence="1">
    <location>
        <begin position="416"/>
        <end position="445"/>
    </location>
</feature>
<gene>
    <name evidence="2" type="ORF">SI859A1_03268</name>
</gene>
<dbReference type="BioCyc" id="AURANTIMONAS:SI859A1_03268-MONOMER"/>
<evidence type="ECO:0000313" key="2">
    <source>
        <dbReference type="EMBL" id="EAS49060.1"/>
    </source>
</evidence>
<evidence type="ECO:0000313" key="3">
    <source>
        <dbReference type="Proteomes" id="UP000000321"/>
    </source>
</evidence>
<protein>
    <submittedName>
        <fullName evidence="2">Uncharacterized protein</fullName>
    </submittedName>
</protein>
<dbReference type="AlphaFoldDB" id="Q1YFB3"/>
<organism evidence="2 3">
    <name type="scientific">Aurantimonas manganoxydans (strain ATCC BAA-1229 / DSM 21871 / SI85-9A1)</name>
    <dbReference type="NCBI Taxonomy" id="287752"/>
    <lineage>
        <taxon>Bacteria</taxon>
        <taxon>Pseudomonadati</taxon>
        <taxon>Pseudomonadota</taxon>
        <taxon>Alphaproteobacteria</taxon>
        <taxon>Hyphomicrobiales</taxon>
        <taxon>Aurantimonadaceae</taxon>
        <taxon>Aurantimonas</taxon>
    </lineage>
</organism>
<dbReference type="EMBL" id="AAPJ01000006">
    <property type="protein sequence ID" value="EAS49060.1"/>
    <property type="molecule type" value="Genomic_DNA"/>
</dbReference>
<proteinExistence type="predicted"/>
<sequence>MTGFTGGRPAPAQLCIVLGGGHLFRAETPLDRRETVVGDGDPVGPRQQQRHIGAAQAVLRDRDARVQRQRTGQEPDGRPVVLFHRRQEDRHRLHDVLRHAAAGDQGVSRRQHRGKVGVRARHEGIGIEQRDGRRRPGGNRWCKRHDLGGAHRCITSQPGEIEGCGGLQPQAQPVRLCQERLDARRPLASHGLQSRVGRARHVGKHRRDADAGHHAGGAAGLIGGHSLHRADDVVERLHQPGVGKARFRRLQPAGQHRIVASRAALELVQRQEDVEAAEIGGQVEGSHPIDRNRRLQIVVGSRDVGAAGHDDVAGQDFPVEPLQDRPHGRIEWQGTSVHGDGLIDRLFGGQAHLADLRGEIVASDLQTRHDQRLCHIVVTARVVGDLGDAPARIEGEVEQIGRIGQRELEQAVRKRPLPATGRLDGAVRDKEPAQARSQHARPQAHHRLLLPRIAAARYPQNRRRQSATHPIKT</sequence>
<name>Q1YFB3_AURMS</name>
<accession>Q1YFB3</accession>
<keyword evidence="3" id="KW-1185">Reference proteome</keyword>
<reference evidence="2 3" key="1">
    <citation type="journal article" date="2008" name="Appl. Environ. Microbiol.">
        <title>Genomic insights into Mn(II) oxidation by the marine alphaproteobacterium Aurantimonas sp. strain SI85-9A1.</title>
        <authorList>
            <person name="Dick G.J."/>
            <person name="Podell S."/>
            <person name="Johnson H.A."/>
            <person name="Rivera-Espinoza Y."/>
            <person name="Bernier-Latmani R."/>
            <person name="McCarthy J.K."/>
            <person name="Torpey J.W."/>
            <person name="Clement B.G."/>
            <person name="Gaasterland T."/>
            <person name="Tebo B.M."/>
        </authorList>
    </citation>
    <scope>NUCLEOTIDE SEQUENCE [LARGE SCALE GENOMIC DNA]</scope>
    <source>
        <strain evidence="2 3">SI85-9A1</strain>
    </source>
</reference>
<dbReference type="Proteomes" id="UP000000321">
    <property type="component" value="Unassembled WGS sequence"/>
</dbReference>